<dbReference type="Pfam" id="PF00324">
    <property type="entry name" value="AA_permease"/>
    <property type="match status" value="2"/>
</dbReference>
<evidence type="ECO:0000313" key="9">
    <source>
        <dbReference type="Proteomes" id="UP000184356"/>
    </source>
</evidence>
<dbReference type="PANTHER" id="PTHR43495:SF5">
    <property type="entry name" value="GAMMA-AMINOBUTYRIC ACID PERMEASE"/>
    <property type="match status" value="1"/>
</dbReference>
<dbReference type="Gene3D" id="1.20.1740.10">
    <property type="entry name" value="Amino acid/polyamine transporter I"/>
    <property type="match status" value="1"/>
</dbReference>
<feature type="transmembrane region" description="Helical" evidence="6">
    <location>
        <begin position="599"/>
        <end position="621"/>
    </location>
</feature>
<keyword evidence="2" id="KW-0813">Transport</keyword>
<comment type="subcellular location">
    <subcellularLocation>
        <location evidence="1">Membrane</location>
        <topology evidence="1">Multi-pass membrane protein</topology>
    </subcellularLocation>
</comment>
<feature type="domain" description="Amino acid permease/ SLC12A" evidence="7">
    <location>
        <begin position="380"/>
        <end position="648"/>
    </location>
</feature>
<proteinExistence type="predicted"/>
<evidence type="ECO:0000256" key="5">
    <source>
        <dbReference type="ARBA" id="ARBA00023136"/>
    </source>
</evidence>
<feature type="transmembrane region" description="Helical" evidence="6">
    <location>
        <begin position="380"/>
        <end position="399"/>
    </location>
</feature>
<accession>A0A1L9T6M0</accession>
<dbReference type="RefSeq" id="XP_040698831.1">
    <property type="nucleotide sequence ID" value="XM_040852775.1"/>
</dbReference>
<protein>
    <recommendedName>
        <fullName evidence="7">Amino acid permease/ SLC12A domain-containing protein</fullName>
    </recommendedName>
</protein>
<feature type="transmembrane region" description="Helical" evidence="6">
    <location>
        <begin position="538"/>
        <end position="562"/>
    </location>
</feature>
<dbReference type="Proteomes" id="UP000184356">
    <property type="component" value="Unassembled WGS sequence"/>
</dbReference>
<gene>
    <name evidence="8" type="ORF">ASPSYDRAFT_93049</name>
</gene>
<organism evidence="8 9">
    <name type="scientific">Aspergillus sydowii CBS 593.65</name>
    <dbReference type="NCBI Taxonomy" id="1036612"/>
    <lineage>
        <taxon>Eukaryota</taxon>
        <taxon>Fungi</taxon>
        <taxon>Dikarya</taxon>
        <taxon>Ascomycota</taxon>
        <taxon>Pezizomycotina</taxon>
        <taxon>Eurotiomycetes</taxon>
        <taxon>Eurotiomycetidae</taxon>
        <taxon>Eurotiales</taxon>
        <taxon>Aspergillaceae</taxon>
        <taxon>Aspergillus</taxon>
        <taxon>Aspergillus subgen. Nidulantes</taxon>
    </lineage>
</organism>
<dbReference type="GO" id="GO:0016020">
    <property type="term" value="C:membrane"/>
    <property type="evidence" value="ECO:0007669"/>
    <property type="project" value="UniProtKB-SubCell"/>
</dbReference>
<dbReference type="PANTHER" id="PTHR43495">
    <property type="entry name" value="GABA PERMEASE"/>
    <property type="match status" value="1"/>
</dbReference>
<feature type="transmembrane region" description="Helical" evidence="6">
    <location>
        <begin position="273"/>
        <end position="295"/>
    </location>
</feature>
<keyword evidence="3 6" id="KW-0812">Transmembrane</keyword>
<keyword evidence="5 6" id="KW-0472">Membrane</keyword>
<evidence type="ECO:0000259" key="7">
    <source>
        <dbReference type="Pfam" id="PF00324"/>
    </source>
</evidence>
<feature type="transmembrane region" description="Helical" evidence="6">
    <location>
        <begin position="315"/>
        <end position="341"/>
    </location>
</feature>
<dbReference type="GeneID" id="63768848"/>
<name>A0A1L9T6M0_9EURO</name>
<feature type="transmembrane region" description="Helical" evidence="6">
    <location>
        <begin position="153"/>
        <end position="177"/>
    </location>
</feature>
<evidence type="ECO:0000256" key="2">
    <source>
        <dbReference type="ARBA" id="ARBA00022448"/>
    </source>
</evidence>
<feature type="transmembrane region" description="Helical" evidence="6">
    <location>
        <begin position="240"/>
        <end position="261"/>
    </location>
</feature>
<feature type="transmembrane region" description="Helical" evidence="6">
    <location>
        <begin position="501"/>
        <end position="518"/>
    </location>
</feature>
<feature type="transmembrane region" description="Helical" evidence="6">
    <location>
        <begin position="198"/>
        <end position="220"/>
    </location>
</feature>
<evidence type="ECO:0000256" key="3">
    <source>
        <dbReference type="ARBA" id="ARBA00022692"/>
    </source>
</evidence>
<feature type="domain" description="Amino acid permease/ SLC12A" evidence="7">
    <location>
        <begin position="125"/>
        <end position="343"/>
    </location>
</feature>
<dbReference type="EMBL" id="KV878593">
    <property type="protein sequence ID" value="OJJ55025.1"/>
    <property type="molecule type" value="Genomic_DNA"/>
</dbReference>
<feature type="transmembrane region" description="Helical" evidence="6">
    <location>
        <begin position="446"/>
        <end position="466"/>
    </location>
</feature>
<feature type="transmembrane region" description="Helical" evidence="6">
    <location>
        <begin position="124"/>
        <end position="141"/>
    </location>
</feature>
<dbReference type="STRING" id="1036612.A0A1L9T6M0"/>
<dbReference type="VEuPathDB" id="FungiDB:ASPSYDRAFT_93049"/>
<evidence type="ECO:0000256" key="1">
    <source>
        <dbReference type="ARBA" id="ARBA00004141"/>
    </source>
</evidence>
<evidence type="ECO:0000313" key="8">
    <source>
        <dbReference type="EMBL" id="OJJ55025.1"/>
    </source>
</evidence>
<evidence type="ECO:0000256" key="4">
    <source>
        <dbReference type="ARBA" id="ARBA00022989"/>
    </source>
</evidence>
<keyword evidence="9" id="KW-1185">Reference proteome</keyword>
<evidence type="ECO:0000256" key="6">
    <source>
        <dbReference type="SAM" id="Phobius"/>
    </source>
</evidence>
<sequence length="680" mass="75091">MNVIFSAFGDDVLQQLWRLAREAMVICRRAILPVSPLNKVPHALPKRADTLATSARNQKMSELQELPSWVPDWVPGRIPIADRTPRRQPSRNHDNVDQFNVKAAKTLYVTPNASRTVNRKLRGIHIFMITVNGTLGTGLYWRGGQILELAGPLAALLSFLLVGLLSWAVMQCITELLCIWPIPGALSVYVTEFVDPELGIAVGIAYWFTYSVSFGALIATLAAEVDFWTAANASKAIDGIVIYTIVPAILVLINSAGIEIYGPLEVVFGSLKITCLVVIAVALIAINAGAGSEGYLGVDNWSTPKPFDEKAAGNWGIAFLMCLSIATFAYVGVEIVAASALESAPYSYRARRRSNARAESDLSRRSTDTLIGNTVKFSSMYISLLATIAYSICGLLISFDIDWRHCGLPRLSWTEKAGDERDCLPLTTSAFVAIANESEIPHLAHVFNAFLVFTCLTCAGTNLYVASRTLFGLTSRLDGGKGQPWHLRILAWFGRTNSRKVPFRAMVFSAAAFFWVPYLQLSGGTSTETPIGMFVEILAQMGSVPVVIVWACEVLAFIRYYYCVRRHQSVLEAQGIPLVRRFCEAEYNDYLYRSPLQPVLAYIALIGCLFILIVANGASLWGRFYTFPFLSSYLVVLVFIGVWILLKVVRGGRWAFVDLSNPDKVVRKIRNLHDIRLAAT</sequence>
<dbReference type="GO" id="GO:0055085">
    <property type="term" value="P:transmembrane transport"/>
    <property type="evidence" value="ECO:0007669"/>
    <property type="project" value="InterPro"/>
</dbReference>
<keyword evidence="4 6" id="KW-1133">Transmembrane helix</keyword>
<dbReference type="InterPro" id="IPR004841">
    <property type="entry name" value="AA-permease/SLC12A_dom"/>
</dbReference>
<dbReference type="AlphaFoldDB" id="A0A1L9T6M0"/>
<dbReference type="OrthoDB" id="3900342at2759"/>
<reference evidence="9" key="1">
    <citation type="journal article" date="2017" name="Genome Biol.">
        <title>Comparative genomics reveals high biological diversity and specific adaptations in the industrially and medically important fungal genus Aspergillus.</title>
        <authorList>
            <person name="de Vries R.P."/>
            <person name="Riley R."/>
            <person name="Wiebenga A."/>
            <person name="Aguilar-Osorio G."/>
            <person name="Amillis S."/>
            <person name="Uchima C.A."/>
            <person name="Anderluh G."/>
            <person name="Asadollahi M."/>
            <person name="Askin M."/>
            <person name="Barry K."/>
            <person name="Battaglia E."/>
            <person name="Bayram O."/>
            <person name="Benocci T."/>
            <person name="Braus-Stromeyer S.A."/>
            <person name="Caldana C."/>
            <person name="Canovas D."/>
            <person name="Cerqueira G.C."/>
            <person name="Chen F."/>
            <person name="Chen W."/>
            <person name="Choi C."/>
            <person name="Clum A."/>
            <person name="Dos Santos R.A."/>
            <person name="Damasio A.R."/>
            <person name="Diallinas G."/>
            <person name="Emri T."/>
            <person name="Fekete E."/>
            <person name="Flipphi M."/>
            <person name="Freyberg S."/>
            <person name="Gallo A."/>
            <person name="Gournas C."/>
            <person name="Habgood R."/>
            <person name="Hainaut M."/>
            <person name="Harispe M.L."/>
            <person name="Henrissat B."/>
            <person name="Hilden K.S."/>
            <person name="Hope R."/>
            <person name="Hossain A."/>
            <person name="Karabika E."/>
            <person name="Karaffa L."/>
            <person name="Karanyi Z."/>
            <person name="Krasevec N."/>
            <person name="Kuo A."/>
            <person name="Kusch H."/>
            <person name="LaButti K."/>
            <person name="Lagendijk E.L."/>
            <person name="Lapidus A."/>
            <person name="Levasseur A."/>
            <person name="Lindquist E."/>
            <person name="Lipzen A."/>
            <person name="Logrieco A.F."/>
            <person name="MacCabe A."/>
            <person name="Maekelae M.R."/>
            <person name="Malavazi I."/>
            <person name="Melin P."/>
            <person name="Meyer V."/>
            <person name="Mielnichuk N."/>
            <person name="Miskei M."/>
            <person name="Molnar A.P."/>
            <person name="Mule G."/>
            <person name="Ngan C.Y."/>
            <person name="Orejas M."/>
            <person name="Orosz E."/>
            <person name="Ouedraogo J.P."/>
            <person name="Overkamp K.M."/>
            <person name="Park H.-S."/>
            <person name="Perrone G."/>
            <person name="Piumi F."/>
            <person name="Punt P.J."/>
            <person name="Ram A.F."/>
            <person name="Ramon A."/>
            <person name="Rauscher S."/>
            <person name="Record E."/>
            <person name="Riano-Pachon D.M."/>
            <person name="Robert V."/>
            <person name="Roehrig J."/>
            <person name="Ruller R."/>
            <person name="Salamov A."/>
            <person name="Salih N.S."/>
            <person name="Samson R.A."/>
            <person name="Sandor E."/>
            <person name="Sanguinetti M."/>
            <person name="Schuetze T."/>
            <person name="Sepcic K."/>
            <person name="Shelest E."/>
            <person name="Sherlock G."/>
            <person name="Sophianopoulou V."/>
            <person name="Squina F.M."/>
            <person name="Sun H."/>
            <person name="Susca A."/>
            <person name="Todd R.B."/>
            <person name="Tsang A."/>
            <person name="Unkles S.E."/>
            <person name="van de Wiele N."/>
            <person name="van Rossen-Uffink D."/>
            <person name="Oliveira J.V."/>
            <person name="Vesth T.C."/>
            <person name="Visser J."/>
            <person name="Yu J.-H."/>
            <person name="Zhou M."/>
            <person name="Andersen M.R."/>
            <person name="Archer D.B."/>
            <person name="Baker S.E."/>
            <person name="Benoit I."/>
            <person name="Brakhage A.A."/>
            <person name="Braus G.H."/>
            <person name="Fischer R."/>
            <person name="Frisvad J.C."/>
            <person name="Goldman G.H."/>
            <person name="Houbraken J."/>
            <person name="Oakley B."/>
            <person name="Pocsi I."/>
            <person name="Scazzocchio C."/>
            <person name="Seiboth B."/>
            <person name="vanKuyk P.A."/>
            <person name="Wortman J."/>
            <person name="Dyer P.S."/>
            <person name="Grigoriev I.V."/>
        </authorList>
    </citation>
    <scope>NUCLEOTIDE SEQUENCE [LARGE SCALE GENOMIC DNA]</scope>
    <source>
        <strain evidence="9">CBS 593.65</strain>
    </source>
</reference>
<feature type="transmembrane region" description="Helical" evidence="6">
    <location>
        <begin position="627"/>
        <end position="646"/>
    </location>
</feature>